<dbReference type="PANTHER" id="PTHR13947:SF37">
    <property type="entry name" value="LD18367P"/>
    <property type="match status" value="1"/>
</dbReference>
<proteinExistence type="predicted"/>
<dbReference type="PROSITE" id="PS50995">
    <property type="entry name" value="HTH_MARR_2"/>
    <property type="match status" value="1"/>
</dbReference>
<dbReference type="CDD" id="cd04301">
    <property type="entry name" value="NAT_SF"/>
    <property type="match status" value="1"/>
</dbReference>
<evidence type="ECO:0000313" key="4">
    <source>
        <dbReference type="EMBL" id="MEJ8476055.1"/>
    </source>
</evidence>
<protein>
    <submittedName>
        <fullName evidence="4">Helix-turn-helix domain-containing GNAT family N-acetyltransferase</fullName>
    </submittedName>
</protein>
<evidence type="ECO:0000256" key="1">
    <source>
        <dbReference type="ARBA" id="ARBA00022679"/>
    </source>
</evidence>
<dbReference type="PROSITE" id="PS51186">
    <property type="entry name" value="GNAT"/>
    <property type="match status" value="1"/>
</dbReference>
<accession>A0ABU8TR85</accession>
<dbReference type="InterPro" id="IPR016181">
    <property type="entry name" value="Acyl_CoA_acyltransferase"/>
</dbReference>
<dbReference type="SUPFAM" id="SSF55729">
    <property type="entry name" value="Acyl-CoA N-acyltransferases (Nat)"/>
    <property type="match status" value="1"/>
</dbReference>
<dbReference type="InterPro" id="IPR036390">
    <property type="entry name" value="WH_DNA-bd_sf"/>
</dbReference>
<keyword evidence="1" id="KW-0808">Transferase</keyword>
<evidence type="ECO:0000259" key="3">
    <source>
        <dbReference type="PROSITE" id="PS51186"/>
    </source>
</evidence>
<dbReference type="Pfam" id="PF01047">
    <property type="entry name" value="MarR"/>
    <property type="match status" value="1"/>
</dbReference>
<dbReference type="SUPFAM" id="SSF46785">
    <property type="entry name" value="Winged helix' DNA-binding domain"/>
    <property type="match status" value="1"/>
</dbReference>
<keyword evidence="5" id="KW-1185">Reference proteome</keyword>
<dbReference type="InterPro" id="IPR050769">
    <property type="entry name" value="NAT_camello-type"/>
</dbReference>
<dbReference type="PRINTS" id="PR00598">
    <property type="entry name" value="HTHMARR"/>
</dbReference>
<gene>
    <name evidence="4" type="ORF">V6575_18340</name>
</gene>
<organism evidence="4 5">
    <name type="scientific">Roseibium algae</name>
    <dbReference type="NCBI Taxonomy" id="3123038"/>
    <lineage>
        <taxon>Bacteria</taxon>
        <taxon>Pseudomonadati</taxon>
        <taxon>Pseudomonadota</taxon>
        <taxon>Alphaproteobacteria</taxon>
        <taxon>Hyphomicrobiales</taxon>
        <taxon>Stappiaceae</taxon>
        <taxon>Roseibium</taxon>
    </lineage>
</organism>
<dbReference type="EMBL" id="JBAKIA010000015">
    <property type="protein sequence ID" value="MEJ8476055.1"/>
    <property type="molecule type" value="Genomic_DNA"/>
</dbReference>
<evidence type="ECO:0000313" key="5">
    <source>
        <dbReference type="Proteomes" id="UP001385499"/>
    </source>
</evidence>
<reference evidence="4 5" key="1">
    <citation type="submission" date="2024-02" db="EMBL/GenBank/DDBJ databases">
        <title>Roseibium algae sp. nov., isolated from marine alga (Grateloupia sp.), showing potential in myo-inositol conversion.</title>
        <authorList>
            <person name="Wang Y."/>
        </authorList>
    </citation>
    <scope>NUCLEOTIDE SEQUENCE [LARGE SCALE GENOMIC DNA]</scope>
    <source>
        <strain evidence="4 5">H3510</strain>
    </source>
</reference>
<feature type="domain" description="HTH marR-type" evidence="2">
    <location>
        <begin position="5"/>
        <end position="140"/>
    </location>
</feature>
<comment type="caution">
    <text evidence="4">The sequence shown here is derived from an EMBL/GenBank/DDBJ whole genome shotgun (WGS) entry which is preliminary data.</text>
</comment>
<sequence>MTVYSPDLIASIRKASRELVREHGFLKPTLAGTELSPSAVHTILEIGQEGYLTAKDLSRRLNLEKSTVSRMLLALEQRGEITKTRQETDARSHNLSLTPKGRDTFKAVTAYGETMVKSALPHLAGATAADLERLLSAYANALKEVRTGQTAKTQEKTIGGADSFKIVEGYQTGMIGDIAALHARTHGSVIGNGPTFESLVSKAMAEFVQRLASPLNNSWSVVVEGQIIGSVTIDGEDLSGNIAHLRWFILSERLRGKGLGRRLLDKALSHCDAHGFNEIHLWTVKGLDAARKLYEQNGFALVDEYDGDQWGKSITEQKFIRHRLS</sequence>
<name>A0ABU8TR85_9HYPH</name>
<dbReference type="PANTHER" id="PTHR13947">
    <property type="entry name" value="GNAT FAMILY N-ACETYLTRANSFERASE"/>
    <property type="match status" value="1"/>
</dbReference>
<dbReference type="Gene3D" id="3.40.630.30">
    <property type="match status" value="1"/>
</dbReference>
<dbReference type="RefSeq" id="WP_340276397.1">
    <property type="nucleotide sequence ID" value="NZ_JBAKIA010000015.1"/>
</dbReference>
<dbReference type="Proteomes" id="UP001385499">
    <property type="component" value="Unassembled WGS sequence"/>
</dbReference>
<dbReference type="InterPro" id="IPR036388">
    <property type="entry name" value="WH-like_DNA-bd_sf"/>
</dbReference>
<dbReference type="Gene3D" id="1.10.10.10">
    <property type="entry name" value="Winged helix-like DNA-binding domain superfamily/Winged helix DNA-binding domain"/>
    <property type="match status" value="1"/>
</dbReference>
<dbReference type="InterPro" id="IPR000835">
    <property type="entry name" value="HTH_MarR-typ"/>
</dbReference>
<evidence type="ECO:0000259" key="2">
    <source>
        <dbReference type="PROSITE" id="PS50995"/>
    </source>
</evidence>
<dbReference type="InterPro" id="IPR000182">
    <property type="entry name" value="GNAT_dom"/>
</dbReference>
<dbReference type="SMART" id="SM00347">
    <property type="entry name" value="HTH_MARR"/>
    <property type="match status" value="1"/>
</dbReference>
<feature type="domain" description="N-acetyltransferase" evidence="3">
    <location>
        <begin position="165"/>
        <end position="321"/>
    </location>
</feature>
<dbReference type="Pfam" id="PF00583">
    <property type="entry name" value="Acetyltransf_1"/>
    <property type="match status" value="1"/>
</dbReference>